<comment type="subcellular location">
    <subcellularLocation>
        <location evidence="1">Cell membrane</location>
        <topology evidence="1">Multi-pass membrane protein</topology>
    </subcellularLocation>
    <subcellularLocation>
        <location evidence="8">Membrane</location>
        <topology evidence="8">Multi-pass membrane protein</topology>
    </subcellularLocation>
</comment>
<keyword evidence="6 9" id="KW-1133">Transmembrane helix</keyword>
<feature type="transmembrane region" description="Helical" evidence="9">
    <location>
        <begin position="95"/>
        <end position="118"/>
    </location>
</feature>
<evidence type="ECO:0000259" key="10">
    <source>
        <dbReference type="Pfam" id="PF01618"/>
    </source>
</evidence>
<keyword evidence="7 9" id="KW-0472">Membrane</keyword>
<evidence type="ECO:0000256" key="6">
    <source>
        <dbReference type="ARBA" id="ARBA00022989"/>
    </source>
</evidence>
<dbReference type="Pfam" id="PF01618">
    <property type="entry name" value="MotA_ExbB"/>
    <property type="match status" value="1"/>
</dbReference>
<evidence type="ECO:0000256" key="2">
    <source>
        <dbReference type="ARBA" id="ARBA00022448"/>
    </source>
</evidence>
<dbReference type="GO" id="GO:0017038">
    <property type="term" value="P:protein import"/>
    <property type="evidence" value="ECO:0007669"/>
    <property type="project" value="TreeGrafter"/>
</dbReference>
<feature type="domain" description="MotA/TolQ/ExbB proton channel" evidence="10">
    <location>
        <begin position="70"/>
        <end position="174"/>
    </location>
</feature>
<dbReference type="AlphaFoldDB" id="A0A1E3X9V3"/>
<dbReference type="PANTHER" id="PTHR30625:SF15">
    <property type="entry name" value="BIOPOLYMER TRANSPORT PROTEIN EXBB"/>
    <property type="match status" value="1"/>
</dbReference>
<accession>A0A1E3X9V3</accession>
<dbReference type="InterPro" id="IPR050790">
    <property type="entry name" value="ExbB/TolQ_transport"/>
</dbReference>
<comment type="caution">
    <text evidence="11">The sequence shown here is derived from an EMBL/GenBank/DDBJ whole genome shotgun (WGS) entry which is preliminary data.</text>
</comment>
<evidence type="ECO:0000256" key="7">
    <source>
        <dbReference type="ARBA" id="ARBA00023136"/>
    </source>
</evidence>
<dbReference type="Proteomes" id="UP000094056">
    <property type="component" value="Unassembled WGS sequence"/>
</dbReference>
<evidence type="ECO:0000256" key="3">
    <source>
        <dbReference type="ARBA" id="ARBA00022475"/>
    </source>
</evidence>
<dbReference type="GO" id="GO:0005886">
    <property type="term" value="C:plasma membrane"/>
    <property type="evidence" value="ECO:0007669"/>
    <property type="project" value="UniProtKB-SubCell"/>
</dbReference>
<dbReference type="EMBL" id="MAYW01000065">
    <property type="protein sequence ID" value="ODS32390.1"/>
    <property type="molecule type" value="Genomic_DNA"/>
</dbReference>
<proteinExistence type="inferred from homology"/>
<evidence type="ECO:0000256" key="9">
    <source>
        <dbReference type="SAM" id="Phobius"/>
    </source>
</evidence>
<keyword evidence="5 8" id="KW-0653">Protein transport</keyword>
<evidence type="ECO:0000313" key="11">
    <source>
        <dbReference type="EMBL" id="ODS32390.1"/>
    </source>
</evidence>
<protein>
    <submittedName>
        <fullName evidence="11">Putative biopolymer transporter protein</fullName>
    </submittedName>
</protein>
<feature type="transmembrane region" description="Helical" evidence="9">
    <location>
        <begin position="138"/>
        <end position="162"/>
    </location>
</feature>
<evidence type="ECO:0000313" key="12">
    <source>
        <dbReference type="Proteomes" id="UP000094056"/>
    </source>
</evidence>
<sequence length="188" mass="21148">MYPLLICSLISLTITIERIIFWSREKRRMDRRLLDEIFGEIEKGFYEKALTLGKKSKDYLIKIVCFALSHHKSSMLNVLEMAAEDEIDRMKRGMVILDTIITLAPLLGILGTVIGIIVSFDFLGQAGIEDPKAVTGGIAQALFTTAAGLTIALATIIPYNYFVVKVERAARSIEKCTNSFEIYHKEQK</sequence>
<reference evidence="11 12" key="1">
    <citation type="submission" date="2016-07" db="EMBL/GenBank/DDBJ databases">
        <title>Draft genome of Scalindua rubra, obtained from a brine-seawater interface in the Red Sea, sheds light on salt adaptation in anammox bacteria.</title>
        <authorList>
            <person name="Speth D.R."/>
            <person name="Lagkouvardos I."/>
            <person name="Wang Y."/>
            <person name="Qian P.-Y."/>
            <person name="Dutilh B.E."/>
            <person name="Jetten M.S."/>
        </authorList>
    </citation>
    <scope>NUCLEOTIDE SEQUENCE [LARGE SCALE GENOMIC DNA]</scope>
    <source>
        <strain evidence="11">BSI-1</strain>
    </source>
</reference>
<dbReference type="PANTHER" id="PTHR30625">
    <property type="entry name" value="PROTEIN TOLQ"/>
    <property type="match status" value="1"/>
</dbReference>
<keyword evidence="4 9" id="KW-0812">Transmembrane</keyword>
<dbReference type="InterPro" id="IPR002898">
    <property type="entry name" value="MotA_ExbB_proton_chnl"/>
</dbReference>
<feature type="transmembrane region" description="Helical" evidence="9">
    <location>
        <begin position="6"/>
        <end position="23"/>
    </location>
</feature>
<evidence type="ECO:0000256" key="4">
    <source>
        <dbReference type="ARBA" id="ARBA00022692"/>
    </source>
</evidence>
<comment type="similarity">
    <text evidence="8">Belongs to the exbB/tolQ family.</text>
</comment>
<evidence type="ECO:0000256" key="1">
    <source>
        <dbReference type="ARBA" id="ARBA00004651"/>
    </source>
</evidence>
<evidence type="ECO:0000256" key="5">
    <source>
        <dbReference type="ARBA" id="ARBA00022927"/>
    </source>
</evidence>
<organism evidence="11 12">
    <name type="scientific">Candidatus Scalindua rubra</name>
    <dbReference type="NCBI Taxonomy" id="1872076"/>
    <lineage>
        <taxon>Bacteria</taxon>
        <taxon>Pseudomonadati</taxon>
        <taxon>Planctomycetota</taxon>
        <taxon>Candidatus Brocadiia</taxon>
        <taxon>Candidatus Brocadiales</taxon>
        <taxon>Candidatus Scalinduaceae</taxon>
        <taxon>Candidatus Scalindua</taxon>
    </lineage>
</organism>
<keyword evidence="2 8" id="KW-0813">Transport</keyword>
<keyword evidence="3" id="KW-1003">Cell membrane</keyword>
<name>A0A1E3X9V3_9BACT</name>
<evidence type="ECO:0000256" key="8">
    <source>
        <dbReference type="RuleBase" id="RU004057"/>
    </source>
</evidence>
<gene>
    <name evidence="11" type="ORF">SCARUB_02501</name>
</gene>